<dbReference type="OrthoDB" id="9803322at2"/>
<feature type="binding site" description="via phosphate group" evidence="6">
    <location>
        <position position="102"/>
    </location>
    <ligand>
        <name>Mg(2+)</name>
        <dbReference type="ChEBI" id="CHEBI:18420"/>
    </ligand>
</feature>
<dbReference type="PANTHER" id="PTHR42946">
    <property type="entry name" value="PHOSPHOHEXOSE MUTASE"/>
    <property type="match status" value="1"/>
</dbReference>
<feature type="domain" description="Alpha-D-phosphohexomutase alpha/beta/alpha" evidence="10">
    <location>
        <begin position="4"/>
        <end position="135"/>
    </location>
</feature>
<accession>A4BTR7</accession>
<comment type="similarity">
    <text evidence="1 6 7">Belongs to the phosphohexose mutase family.</text>
</comment>
<sequence length="460" mass="49493">MDKRYFGTDGIRGRVGEFPITPDFMLRLGWSAGRVLSDCSASKQVLIGKDTRISNYMFESALQAGLSAAGINIQLLGPMPTPAIAYLTRALQANAGIVISASHNPHYDNGIKFFSTAGRKLDDETELAIEAAIEEPLTTVASRRLGKAYRMVDAPGRYIEFCKHSVPFGTRLDDFKLVVDCANGAGYQVAPAVFRELGAKVDCLGVAPDGLNINVDCGSLHLGRLQQAVVNSGADAGIALDGDGDRVIMVDESGAVLDGDELLWVIARDRQRQGTLRGPVVGTVMTNLGLEQALGALGVALLRAKVGDRYVLEMLLEHHGAVGGESSGHIICLDRTSTGDGIVSALQVLHCMSASRQPLSRLREGMTKLPQHMVSVPVARRLDPFEVPAIVTAVREIETELGKHGRVLLRSSGTEPVVRVMIEGQDRQRVQRLTEQLAARVAEALPAYRPPPIDFELSEG</sequence>
<feature type="binding site" evidence="6">
    <location>
        <position position="241"/>
    </location>
    <ligand>
        <name>Mg(2+)</name>
        <dbReference type="ChEBI" id="CHEBI:18420"/>
    </ligand>
</feature>
<feature type="active site" description="Phosphoserine intermediate" evidence="6">
    <location>
        <position position="102"/>
    </location>
</feature>
<evidence type="ECO:0000256" key="2">
    <source>
        <dbReference type="ARBA" id="ARBA00022553"/>
    </source>
</evidence>
<dbReference type="PANTHER" id="PTHR42946:SF1">
    <property type="entry name" value="PHOSPHOGLUCOMUTASE (ALPHA-D-GLUCOSE-1,6-BISPHOSPHATE-DEPENDENT)"/>
    <property type="match status" value="1"/>
</dbReference>
<comment type="caution">
    <text evidence="13">The sequence shown here is derived from an EMBL/GenBank/DDBJ whole genome shotgun (WGS) entry which is preliminary data.</text>
</comment>
<reference evidence="13 14" key="1">
    <citation type="submission" date="2006-02" db="EMBL/GenBank/DDBJ databases">
        <authorList>
            <person name="Waterbury J."/>
            <person name="Ferriera S."/>
            <person name="Johnson J."/>
            <person name="Kravitz S."/>
            <person name="Halpern A."/>
            <person name="Remington K."/>
            <person name="Beeson K."/>
            <person name="Tran B."/>
            <person name="Rogers Y.-H."/>
            <person name="Friedman R."/>
            <person name="Venter J.C."/>
        </authorList>
    </citation>
    <scope>NUCLEOTIDE SEQUENCE [LARGE SCALE GENOMIC DNA]</scope>
    <source>
        <strain evidence="13 14">Nb-231</strain>
    </source>
</reference>
<keyword evidence="14" id="KW-1185">Reference proteome</keyword>
<dbReference type="InterPro" id="IPR016055">
    <property type="entry name" value="A-D-PHexomutase_a/b/a-I/II/III"/>
</dbReference>
<evidence type="ECO:0000256" key="4">
    <source>
        <dbReference type="ARBA" id="ARBA00022842"/>
    </source>
</evidence>
<dbReference type="FunFam" id="3.30.310.50:FF:000001">
    <property type="entry name" value="Phosphoglucosamine mutase"/>
    <property type="match status" value="1"/>
</dbReference>
<dbReference type="Pfam" id="PF02880">
    <property type="entry name" value="PGM_PMM_III"/>
    <property type="match status" value="1"/>
</dbReference>
<dbReference type="Pfam" id="PF00408">
    <property type="entry name" value="PGM_PMM_IV"/>
    <property type="match status" value="1"/>
</dbReference>
<dbReference type="SUPFAM" id="SSF55957">
    <property type="entry name" value="Phosphoglucomutase, C-terminal domain"/>
    <property type="match status" value="1"/>
</dbReference>
<dbReference type="InterPro" id="IPR005841">
    <property type="entry name" value="Alpha-D-phosphohexomutase_SF"/>
</dbReference>
<dbReference type="GO" id="GO:0005975">
    <property type="term" value="P:carbohydrate metabolic process"/>
    <property type="evidence" value="ECO:0007669"/>
    <property type="project" value="InterPro"/>
</dbReference>
<comment type="PTM">
    <text evidence="6">Activated by phosphorylation.</text>
</comment>
<dbReference type="InterPro" id="IPR005845">
    <property type="entry name" value="A-D-PHexomutase_a/b/a-II"/>
</dbReference>
<evidence type="ECO:0000256" key="3">
    <source>
        <dbReference type="ARBA" id="ARBA00022723"/>
    </source>
</evidence>
<dbReference type="FunFam" id="3.40.120.10:FF:000003">
    <property type="entry name" value="Phosphoglucosamine mutase"/>
    <property type="match status" value="1"/>
</dbReference>
<gene>
    <name evidence="6" type="primary">glmM</name>
    <name evidence="13" type="ORF">NB231_03862</name>
</gene>
<proteinExistence type="inferred from homology"/>
<dbReference type="HAMAP" id="MF_01554_B">
    <property type="entry name" value="GlmM_B"/>
    <property type="match status" value="1"/>
</dbReference>
<dbReference type="GO" id="GO:0009252">
    <property type="term" value="P:peptidoglycan biosynthetic process"/>
    <property type="evidence" value="ECO:0007669"/>
    <property type="project" value="UniProtKB-ARBA"/>
</dbReference>
<dbReference type="EC" id="5.4.2.10" evidence="6 8"/>
<dbReference type="SUPFAM" id="SSF53738">
    <property type="entry name" value="Phosphoglucomutase, first 3 domains"/>
    <property type="match status" value="3"/>
</dbReference>
<organism evidence="13 14">
    <name type="scientific">Nitrococcus mobilis Nb-231</name>
    <dbReference type="NCBI Taxonomy" id="314278"/>
    <lineage>
        <taxon>Bacteria</taxon>
        <taxon>Pseudomonadati</taxon>
        <taxon>Pseudomonadota</taxon>
        <taxon>Gammaproteobacteria</taxon>
        <taxon>Chromatiales</taxon>
        <taxon>Ectothiorhodospiraceae</taxon>
        <taxon>Nitrococcus</taxon>
    </lineage>
</organism>
<dbReference type="InterPro" id="IPR050060">
    <property type="entry name" value="Phosphoglucosamine_mutase"/>
</dbReference>
<name>A4BTR7_9GAMM</name>
<keyword evidence="2 6" id="KW-0597">Phosphoprotein</keyword>
<protein>
    <recommendedName>
        <fullName evidence="6 8">Phosphoglucosamine mutase</fullName>
        <ecNumber evidence="6 8">5.4.2.10</ecNumber>
    </recommendedName>
</protein>
<keyword evidence="3 6" id="KW-0479">Metal-binding</keyword>
<dbReference type="InterPro" id="IPR005844">
    <property type="entry name" value="A-D-PHexomutase_a/b/a-I"/>
</dbReference>
<dbReference type="STRING" id="314278.NB231_03862"/>
<dbReference type="InterPro" id="IPR005846">
    <property type="entry name" value="A-D-PHexomutase_a/b/a-III"/>
</dbReference>
<evidence type="ECO:0000256" key="8">
    <source>
        <dbReference type="RuleBase" id="RU004327"/>
    </source>
</evidence>
<dbReference type="GO" id="GO:0004615">
    <property type="term" value="F:phosphomannomutase activity"/>
    <property type="evidence" value="ECO:0007669"/>
    <property type="project" value="TreeGrafter"/>
</dbReference>
<dbReference type="InterPro" id="IPR006352">
    <property type="entry name" value="GlmM_bact"/>
</dbReference>
<evidence type="ECO:0000259" key="11">
    <source>
        <dbReference type="Pfam" id="PF02879"/>
    </source>
</evidence>
<comment type="function">
    <text evidence="6 8">Catalyzes the conversion of glucosamine-6-phosphate to glucosamine-1-phosphate.</text>
</comment>
<dbReference type="RefSeq" id="WP_004999856.1">
    <property type="nucleotide sequence ID" value="NZ_CH672427.1"/>
</dbReference>
<evidence type="ECO:0000259" key="10">
    <source>
        <dbReference type="Pfam" id="PF02878"/>
    </source>
</evidence>
<feature type="binding site" evidence="6">
    <location>
        <position position="243"/>
    </location>
    <ligand>
        <name>Mg(2+)</name>
        <dbReference type="ChEBI" id="CHEBI:18420"/>
    </ligand>
</feature>
<dbReference type="eggNOG" id="COG1109">
    <property type="taxonomic scope" value="Bacteria"/>
</dbReference>
<dbReference type="GO" id="GO:0000287">
    <property type="term" value="F:magnesium ion binding"/>
    <property type="evidence" value="ECO:0007669"/>
    <property type="project" value="UniProtKB-UniRule"/>
</dbReference>
<evidence type="ECO:0000259" key="12">
    <source>
        <dbReference type="Pfam" id="PF02880"/>
    </source>
</evidence>
<dbReference type="FunFam" id="3.40.120.10:FF:000001">
    <property type="entry name" value="Phosphoglucosamine mutase"/>
    <property type="match status" value="1"/>
</dbReference>
<dbReference type="GO" id="GO:0006048">
    <property type="term" value="P:UDP-N-acetylglucosamine biosynthetic process"/>
    <property type="evidence" value="ECO:0007669"/>
    <property type="project" value="TreeGrafter"/>
</dbReference>
<dbReference type="NCBIfam" id="TIGR01455">
    <property type="entry name" value="glmM"/>
    <property type="match status" value="1"/>
</dbReference>
<evidence type="ECO:0000256" key="7">
    <source>
        <dbReference type="RuleBase" id="RU004326"/>
    </source>
</evidence>
<feature type="domain" description="Alpha-D-phosphohexomutase alpha/beta/alpha" evidence="11">
    <location>
        <begin position="157"/>
        <end position="254"/>
    </location>
</feature>
<dbReference type="GO" id="GO:0005829">
    <property type="term" value="C:cytosol"/>
    <property type="evidence" value="ECO:0007669"/>
    <property type="project" value="TreeGrafter"/>
</dbReference>
<dbReference type="PROSITE" id="PS00710">
    <property type="entry name" value="PGM_PMM"/>
    <property type="match status" value="1"/>
</dbReference>
<comment type="cofactor">
    <cofactor evidence="6">
        <name>Mg(2+)</name>
        <dbReference type="ChEBI" id="CHEBI:18420"/>
    </cofactor>
    <text evidence="6">Binds 1 Mg(2+) ion per subunit.</text>
</comment>
<dbReference type="Gene3D" id="3.30.310.50">
    <property type="entry name" value="Alpha-D-phosphohexomutase, C-terminal domain"/>
    <property type="match status" value="1"/>
</dbReference>
<dbReference type="CDD" id="cd05802">
    <property type="entry name" value="GlmM"/>
    <property type="match status" value="1"/>
</dbReference>
<feature type="domain" description="Alpha-D-phosphohexomutase alpha/beta/alpha" evidence="12">
    <location>
        <begin position="258"/>
        <end position="366"/>
    </location>
</feature>
<evidence type="ECO:0000256" key="6">
    <source>
        <dbReference type="HAMAP-Rule" id="MF_01554"/>
    </source>
</evidence>
<feature type="binding site" evidence="6">
    <location>
        <position position="245"/>
    </location>
    <ligand>
        <name>Mg(2+)</name>
        <dbReference type="ChEBI" id="CHEBI:18420"/>
    </ligand>
</feature>
<dbReference type="HOGENOM" id="CLU_016950_7_0_6"/>
<dbReference type="NCBIfam" id="NF008139">
    <property type="entry name" value="PRK10887.1"/>
    <property type="match status" value="1"/>
</dbReference>
<dbReference type="Gene3D" id="3.40.120.10">
    <property type="entry name" value="Alpha-D-Glucose-1,6-Bisphosphate, subunit A, domain 3"/>
    <property type="match status" value="3"/>
</dbReference>
<evidence type="ECO:0000313" key="13">
    <source>
        <dbReference type="EMBL" id="EAR20881.1"/>
    </source>
</evidence>
<dbReference type="Proteomes" id="UP000003374">
    <property type="component" value="Unassembled WGS sequence"/>
</dbReference>
<dbReference type="InterPro" id="IPR016066">
    <property type="entry name" value="A-D-PHexomutase_CS"/>
</dbReference>
<dbReference type="Pfam" id="PF02878">
    <property type="entry name" value="PGM_PMM_I"/>
    <property type="match status" value="1"/>
</dbReference>
<keyword evidence="4 6" id="KW-0460">Magnesium</keyword>
<dbReference type="InterPro" id="IPR036900">
    <property type="entry name" value="A-D-PHexomutase_C_sf"/>
</dbReference>
<evidence type="ECO:0000259" key="9">
    <source>
        <dbReference type="Pfam" id="PF00408"/>
    </source>
</evidence>
<dbReference type="GO" id="GO:0008966">
    <property type="term" value="F:phosphoglucosamine mutase activity"/>
    <property type="evidence" value="ECO:0007669"/>
    <property type="project" value="UniProtKB-UniRule"/>
</dbReference>
<evidence type="ECO:0000256" key="1">
    <source>
        <dbReference type="ARBA" id="ARBA00010231"/>
    </source>
</evidence>
<dbReference type="EMBL" id="AAOF01000015">
    <property type="protein sequence ID" value="EAR20881.1"/>
    <property type="molecule type" value="Genomic_DNA"/>
</dbReference>
<feature type="modified residue" description="Phosphoserine" evidence="6">
    <location>
        <position position="102"/>
    </location>
</feature>
<keyword evidence="5 6" id="KW-0413">Isomerase</keyword>
<dbReference type="AlphaFoldDB" id="A4BTR7"/>
<feature type="domain" description="Alpha-D-phosphohexomutase C-terminal" evidence="9">
    <location>
        <begin position="374"/>
        <end position="439"/>
    </location>
</feature>
<evidence type="ECO:0000256" key="5">
    <source>
        <dbReference type="ARBA" id="ARBA00023235"/>
    </source>
</evidence>
<comment type="catalytic activity">
    <reaction evidence="6 8">
        <text>alpha-D-glucosamine 1-phosphate = D-glucosamine 6-phosphate</text>
        <dbReference type="Rhea" id="RHEA:23424"/>
        <dbReference type="ChEBI" id="CHEBI:58516"/>
        <dbReference type="ChEBI" id="CHEBI:58725"/>
        <dbReference type="EC" id="5.4.2.10"/>
    </reaction>
</comment>
<dbReference type="Pfam" id="PF02879">
    <property type="entry name" value="PGM_PMM_II"/>
    <property type="match status" value="1"/>
</dbReference>
<dbReference type="PRINTS" id="PR00509">
    <property type="entry name" value="PGMPMM"/>
</dbReference>
<dbReference type="InterPro" id="IPR005843">
    <property type="entry name" value="A-D-PHexomutase_C"/>
</dbReference>
<evidence type="ECO:0000313" key="14">
    <source>
        <dbReference type="Proteomes" id="UP000003374"/>
    </source>
</evidence>